<dbReference type="AlphaFoldDB" id="A0A486XVA1"/>
<accession>A0A486XVA1</accession>
<protein>
    <submittedName>
        <fullName evidence="1">YjbF outer membrane lipoprotein</fullName>
    </submittedName>
</protein>
<dbReference type="InterPro" id="IPR021308">
    <property type="entry name" value="GfcB"/>
</dbReference>
<evidence type="ECO:0000313" key="1">
    <source>
        <dbReference type="EMBL" id="VHO06496.1"/>
    </source>
</evidence>
<reference evidence="1" key="1">
    <citation type="submission" date="2019-04" db="EMBL/GenBank/DDBJ databases">
        <authorList>
            <person name="Brambilla D."/>
        </authorList>
    </citation>
    <scope>NUCLEOTIDE SEQUENCE</scope>
    <source>
        <strain evidence="1">BAL1</strain>
    </source>
</reference>
<name>A0A486XVA1_9GAMM</name>
<dbReference type="InterPro" id="IPR023373">
    <property type="entry name" value="YmcC_sf"/>
</dbReference>
<dbReference type="SUPFAM" id="SSF159270">
    <property type="entry name" value="YmcC-like"/>
    <property type="match status" value="1"/>
</dbReference>
<organism evidence="1">
    <name type="scientific">Rheinheimera sp. BAL341</name>
    <dbReference type="NCBI Taxonomy" id="1708203"/>
    <lineage>
        <taxon>Bacteria</taxon>
        <taxon>Pseudomonadati</taxon>
        <taxon>Pseudomonadota</taxon>
        <taxon>Gammaproteobacteria</taxon>
        <taxon>Chromatiales</taxon>
        <taxon>Chromatiaceae</taxon>
        <taxon>Rheinheimera</taxon>
    </lineage>
</organism>
<gene>
    <name evidence="1" type="ORF">BAL341_3511</name>
</gene>
<dbReference type="Gene3D" id="2.40.360.10">
    <property type="entry name" value="YmcC-like"/>
    <property type="match status" value="1"/>
</dbReference>
<keyword evidence="1" id="KW-0449">Lipoprotein</keyword>
<sequence length="222" mass="25044">MLTACAGTYHTYVNNIKLALKTTPDVELSVEQVRQAKSDLLYVRHGERARAALALLRVEAGQHKWLSADGALLVMEQGRVVRTLGFANDLLHLTNTAGDPLRSLTSIGLQTSWLRLADWHAGEYGYRLNSTFTVTAGQTLTFFGQQLETLLVTEQVQYLDRANFFRTENSWQNRFWFDAQSGTLIQSEQQLAPFWQPMQMIYISRIARLLPPAATTIAEGRP</sequence>
<dbReference type="EMBL" id="CAAJGR010000034">
    <property type="protein sequence ID" value="VHO06496.1"/>
    <property type="molecule type" value="Genomic_DNA"/>
</dbReference>
<proteinExistence type="predicted"/>
<dbReference type="Pfam" id="PF11102">
    <property type="entry name" value="YjbF"/>
    <property type="match status" value="1"/>
</dbReference>